<sequence length="708" mass="75153">MRLLAGLPLIACIMQAKANLDTSFKLEDLADSLQPEFGLAGLETKGKGKGGFDDYLSLFLGPPSLNTSIPVYSTDLYSIEFSCLEFQDQIRAVFILEVTKSEEDSAFMLIDDLFAGEVAGIPSCPTRVLTEVDGPTGFKCVLGSDQGGGVSANFAGVEVQEASHFSIRFSDGSQALAGDQWGAVVYSGAEGNETLAKEFGIPSSCAFFGSPLAVKVPKDAGFKAPTVKKQTDEKKEGGLFGDLWPFKDGTGGKESGDFKLFPEGLKNLGLGGDYFGGLSSFAGKEEKGGFSGVRSFFLPSPSLNSTVTVLSTPTAELELACVARGERVFAAMLLTVKGGKQGISMVSEMPSPGDIPSDFPFEPCEDLPDLSVFPPDSEYTCLIETNNFDPTDGGNVQTEVDSQDYDEIHLRFSNGLQISYPDDSVATLLTSIGGNVNLTRFFDVPSSCAIFGPLSLEIPKGLSFQLNNQLPSMEKEKKNSGKDNEGPMKLGGLKDSLKFDWSLSNPIGSAISKSKGSSQLVNRPLNFFVAPASLNSTSNILSTESASVDFACVEDPGSNRVLGLYILTVKAGQKDTAFALESPSTSDNSPTDIVPFCEELQAERNALVVVPAGTELRCLLEWIGTDSLDETDVVVDAIDEVLIQFSDGFQITKGDQTSPVFLTGVNGNATLTDFFGVPSSCATAGRFNLLIPKGVKVDLLGGSGEFEV</sequence>
<name>A0A0G4H861_9ALVE</name>
<dbReference type="VEuPathDB" id="CryptoDB:Cvel_25060"/>
<dbReference type="EMBL" id="CDMZ01001970">
    <property type="protein sequence ID" value="CEM39930.1"/>
    <property type="molecule type" value="Genomic_DNA"/>
</dbReference>
<evidence type="ECO:0000313" key="2">
    <source>
        <dbReference type="EMBL" id="CEM39930.1"/>
    </source>
</evidence>
<proteinExistence type="predicted"/>
<evidence type="ECO:0000256" key="1">
    <source>
        <dbReference type="SAM" id="SignalP"/>
    </source>
</evidence>
<keyword evidence="1" id="KW-0732">Signal</keyword>
<reference evidence="2" key="1">
    <citation type="submission" date="2014-11" db="EMBL/GenBank/DDBJ databases">
        <authorList>
            <person name="Otto D Thomas"/>
            <person name="Naeem Raeece"/>
        </authorList>
    </citation>
    <scope>NUCLEOTIDE SEQUENCE</scope>
</reference>
<dbReference type="PhylomeDB" id="A0A0G4H861"/>
<feature type="chain" id="PRO_5005191057" evidence="1">
    <location>
        <begin position="19"/>
        <end position="708"/>
    </location>
</feature>
<dbReference type="AlphaFoldDB" id="A0A0G4H861"/>
<organism evidence="2">
    <name type="scientific">Chromera velia CCMP2878</name>
    <dbReference type="NCBI Taxonomy" id="1169474"/>
    <lineage>
        <taxon>Eukaryota</taxon>
        <taxon>Sar</taxon>
        <taxon>Alveolata</taxon>
        <taxon>Colpodellida</taxon>
        <taxon>Chromeraceae</taxon>
        <taxon>Chromera</taxon>
    </lineage>
</organism>
<accession>A0A0G4H861</accession>
<feature type="signal peptide" evidence="1">
    <location>
        <begin position="1"/>
        <end position="18"/>
    </location>
</feature>
<gene>
    <name evidence="2" type="ORF">Cvel_25060</name>
</gene>
<protein>
    <submittedName>
        <fullName evidence="2">Uncharacterized protein</fullName>
    </submittedName>
</protein>